<evidence type="ECO:0000256" key="4">
    <source>
        <dbReference type="ARBA" id="ARBA00022496"/>
    </source>
</evidence>
<dbReference type="EMBL" id="CP138858">
    <property type="protein sequence ID" value="WPJ95630.1"/>
    <property type="molecule type" value="Genomic_DNA"/>
</dbReference>
<dbReference type="PANTHER" id="PTHR32552">
    <property type="entry name" value="FERRICHROME IRON RECEPTOR-RELATED"/>
    <property type="match status" value="1"/>
</dbReference>
<dbReference type="RefSeq" id="WP_319832509.1">
    <property type="nucleotide sequence ID" value="NZ_CP138858.1"/>
</dbReference>
<dbReference type="Gene3D" id="2.40.170.20">
    <property type="entry name" value="TonB-dependent receptor, beta-barrel domain"/>
    <property type="match status" value="1"/>
</dbReference>
<feature type="chain" id="PRO_5047274567" evidence="15">
    <location>
        <begin position="31"/>
        <end position="821"/>
    </location>
</feature>
<evidence type="ECO:0000259" key="17">
    <source>
        <dbReference type="Pfam" id="PF07715"/>
    </source>
</evidence>
<evidence type="ECO:0000256" key="14">
    <source>
        <dbReference type="SAM" id="MobiDB-lite"/>
    </source>
</evidence>
<dbReference type="Proteomes" id="UP001324993">
    <property type="component" value="Chromosome"/>
</dbReference>
<evidence type="ECO:0000256" key="3">
    <source>
        <dbReference type="ARBA" id="ARBA00022452"/>
    </source>
</evidence>
<dbReference type="InterPro" id="IPR012910">
    <property type="entry name" value="Plug_dom"/>
</dbReference>
<keyword evidence="5 12" id="KW-0812">Transmembrane</keyword>
<evidence type="ECO:0000256" key="13">
    <source>
        <dbReference type="RuleBase" id="RU003357"/>
    </source>
</evidence>
<proteinExistence type="inferred from homology"/>
<gene>
    <name evidence="18" type="ORF">SH580_19615</name>
</gene>
<evidence type="ECO:0000256" key="2">
    <source>
        <dbReference type="ARBA" id="ARBA00022448"/>
    </source>
</evidence>
<feature type="domain" description="TonB-dependent receptor-like beta-barrel" evidence="16">
    <location>
        <begin position="324"/>
        <end position="786"/>
    </location>
</feature>
<dbReference type="Pfam" id="PF00593">
    <property type="entry name" value="TonB_dep_Rec_b-barrel"/>
    <property type="match status" value="1"/>
</dbReference>
<evidence type="ECO:0000259" key="16">
    <source>
        <dbReference type="Pfam" id="PF00593"/>
    </source>
</evidence>
<feature type="region of interest" description="Disordered" evidence="14">
    <location>
        <begin position="443"/>
        <end position="479"/>
    </location>
</feature>
<evidence type="ECO:0000313" key="18">
    <source>
        <dbReference type="EMBL" id="WPJ95630.1"/>
    </source>
</evidence>
<sequence>MTRIQRIYKPSQFIQILAAHICLLSPLISATDRYTQLEEYVVFSPISKSESVLPNDHPFSSVYGYESGILDTPRNVTVISKTQLEAISLKDVRDFSKLTSSSYTSSNFGAPTTPSIRGQTADSLLNGMRKGLSNNGNGMPFNTNSVESVNILKGPPSVMVGASQYVGGYVDLISKRPTGYNEGRLDLTLDSEGMRKVQIDQNQVVSDTVSLRISLTGEDSSDYYWDDYRRQTTALYAALDWQPNDTYQLEILTEFFTANYTENWGINRPTDDLIDHLDYITGIGSTGGFLDHVTTTGTTKISRDARLHGEGDDSNGDYFTLQAIQTIRSSPDTTFVNNSLFQYRDRDTYSSYQYSEVLRDNFRFENRTEAQTNGQWLGLFHSLNLGLDLSYQDVWAVNDYYHEPANAWDLVNQSPANIGLSDTEVFYTAFFYNAFPMSGESARGKLSARPGSNSSTYKIDSTGETVQGNEDSNDSQTTSVGIFVQDDSELTDRLNLLIGGRIDYVYAQSKDPMFHDMIRYLENLNPTEDYSEVKQAEDSHGDFVPNFNLGLVYKLTASQRLYANFNYSESIPVDLGGGIALREDGQLDQDAFDAASQLFELGYKGTFYDGTLYTSINLFQQDRLEPQSLGSDQEVEVWGVETELHYQPTERFYMVFGYSYMESITRNGINAALTPISAVAANGGTYQYTSFAEFEGYDADTPGVPKHIINGLAAYQLTDSMSASIGFLVTSPMNLAFDVPASARVDDQQAVAPGDLKSAEIPWQYSIDLGLRYETEHWALAIYLLNATDEENWGSVTGLYGNDSIFAELPRRVEVTASLKW</sequence>
<comment type="similarity">
    <text evidence="12 13">Belongs to the TonB-dependent receptor family.</text>
</comment>
<dbReference type="PROSITE" id="PS52016">
    <property type="entry name" value="TONB_DEPENDENT_REC_3"/>
    <property type="match status" value="1"/>
</dbReference>
<dbReference type="SUPFAM" id="SSF56935">
    <property type="entry name" value="Porins"/>
    <property type="match status" value="1"/>
</dbReference>
<dbReference type="Pfam" id="PF07715">
    <property type="entry name" value="Plug"/>
    <property type="match status" value="1"/>
</dbReference>
<accession>A0ABZ0RLH9</accession>
<keyword evidence="4" id="KW-0410">Iron transport</keyword>
<evidence type="ECO:0000256" key="12">
    <source>
        <dbReference type="PROSITE-ProRule" id="PRU01360"/>
    </source>
</evidence>
<feature type="domain" description="TonB-dependent receptor plug" evidence="17">
    <location>
        <begin position="70"/>
        <end position="164"/>
    </location>
</feature>
<organism evidence="18 19">
    <name type="scientific">Coraliomargarita algicola</name>
    <dbReference type="NCBI Taxonomy" id="3092156"/>
    <lineage>
        <taxon>Bacteria</taxon>
        <taxon>Pseudomonadati</taxon>
        <taxon>Verrucomicrobiota</taxon>
        <taxon>Opitutia</taxon>
        <taxon>Puniceicoccales</taxon>
        <taxon>Coraliomargaritaceae</taxon>
        <taxon>Coraliomargarita</taxon>
    </lineage>
</organism>
<comment type="subcellular location">
    <subcellularLocation>
        <location evidence="1 12">Cell outer membrane</location>
        <topology evidence="1 12">Multi-pass membrane protein</topology>
    </subcellularLocation>
</comment>
<feature type="signal peptide" evidence="15">
    <location>
        <begin position="1"/>
        <end position="30"/>
    </location>
</feature>
<keyword evidence="10 12" id="KW-0472">Membrane</keyword>
<evidence type="ECO:0000256" key="7">
    <source>
        <dbReference type="ARBA" id="ARBA00023004"/>
    </source>
</evidence>
<dbReference type="InterPro" id="IPR000531">
    <property type="entry name" value="Beta-barrel_TonB"/>
</dbReference>
<evidence type="ECO:0000256" key="1">
    <source>
        <dbReference type="ARBA" id="ARBA00004571"/>
    </source>
</evidence>
<name>A0ABZ0RLH9_9BACT</name>
<keyword evidence="6 15" id="KW-0732">Signal</keyword>
<keyword evidence="7" id="KW-0408">Iron</keyword>
<reference evidence="18 19" key="1">
    <citation type="submission" date="2023-11" db="EMBL/GenBank/DDBJ databases">
        <title>Coraliomargarita sp. nov., isolated from marine algae.</title>
        <authorList>
            <person name="Lee J.K."/>
            <person name="Baek J.H."/>
            <person name="Kim J.M."/>
            <person name="Choi D.G."/>
            <person name="Jeon C.O."/>
        </authorList>
    </citation>
    <scope>NUCLEOTIDE SEQUENCE [LARGE SCALE GENOMIC DNA]</scope>
    <source>
        <strain evidence="18 19">J2-16</strain>
    </source>
</reference>
<evidence type="ECO:0000313" key="19">
    <source>
        <dbReference type="Proteomes" id="UP001324993"/>
    </source>
</evidence>
<dbReference type="Gene3D" id="2.170.130.10">
    <property type="entry name" value="TonB-dependent receptor, plug domain"/>
    <property type="match status" value="1"/>
</dbReference>
<feature type="compositionally biased region" description="Polar residues" evidence="14">
    <location>
        <begin position="450"/>
        <end position="479"/>
    </location>
</feature>
<keyword evidence="19" id="KW-1185">Reference proteome</keyword>
<dbReference type="PANTHER" id="PTHR32552:SF68">
    <property type="entry name" value="FERRICHROME OUTER MEMBRANE TRANSPORTER_PHAGE RECEPTOR"/>
    <property type="match status" value="1"/>
</dbReference>
<dbReference type="InterPro" id="IPR036942">
    <property type="entry name" value="Beta-barrel_TonB_sf"/>
</dbReference>
<evidence type="ECO:0000256" key="6">
    <source>
        <dbReference type="ARBA" id="ARBA00022729"/>
    </source>
</evidence>
<evidence type="ECO:0000256" key="9">
    <source>
        <dbReference type="ARBA" id="ARBA00023077"/>
    </source>
</evidence>
<protein>
    <submittedName>
        <fullName evidence="18">TonB-dependent receptor</fullName>
    </submittedName>
</protein>
<keyword evidence="8" id="KW-0406">Ion transport</keyword>
<keyword evidence="18" id="KW-0675">Receptor</keyword>
<evidence type="ECO:0000256" key="5">
    <source>
        <dbReference type="ARBA" id="ARBA00022692"/>
    </source>
</evidence>
<dbReference type="InterPro" id="IPR037066">
    <property type="entry name" value="Plug_dom_sf"/>
</dbReference>
<keyword evidence="9 13" id="KW-0798">TonB box</keyword>
<evidence type="ECO:0000256" key="11">
    <source>
        <dbReference type="ARBA" id="ARBA00023237"/>
    </source>
</evidence>
<evidence type="ECO:0000256" key="8">
    <source>
        <dbReference type="ARBA" id="ARBA00023065"/>
    </source>
</evidence>
<keyword evidence="11 12" id="KW-0998">Cell outer membrane</keyword>
<dbReference type="InterPro" id="IPR039426">
    <property type="entry name" value="TonB-dep_rcpt-like"/>
</dbReference>
<keyword evidence="3 12" id="KW-1134">Transmembrane beta strand</keyword>
<keyword evidence="2 12" id="KW-0813">Transport</keyword>
<evidence type="ECO:0000256" key="10">
    <source>
        <dbReference type="ARBA" id="ARBA00023136"/>
    </source>
</evidence>
<evidence type="ECO:0000256" key="15">
    <source>
        <dbReference type="SAM" id="SignalP"/>
    </source>
</evidence>